<evidence type="ECO:0000313" key="1">
    <source>
        <dbReference type="EMBL" id="GJC84204.1"/>
    </source>
</evidence>
<evidence type="ECO:0000313" key="2">
    <source>
        <dbReference type="Proteomes" id="UP001055172"/>
    </source>
</evidence>
<protein>
    <submittedName>
        <fullName evidence="1">Secondary metabolism regulator LAE1</fullName>
    </submittedName>
</protein>
<reference evidence="1 2" key="1">
    <citation type="submission" date="2021-07" db="EMBL/GenBank/DDBJ databases">
        <title>Genome data of Colletotrichum spaethianum.</title>
        <authorList>
            <person name="Utami Y.D."/>
            <person name="Hiruma K."/>
        </authorList>
    </citation>
    <scope>NUCLEOTIDE SEQUENCE [LARGE SCALE GENOMIC DNA]</scope>
    <source>
        <strain evidence="1 2">MAFF 242679</strain>
    </source>
</reference>
<name>A0AA37LTE0_9PEZI</name>
<dbReference type="Proteomes" id="UP001055172">
    <property type="component" value="Unassembled WGS sequence"/>
</dbReference>
<accession>A0AA37LTE0</accession>
<dbReference type="AlphaFoldDB" id="A0AA37LTE0"/>
<dbReference type="EMBL" id="BPPX01000014">
    <property type="protein sequence ID" value="GJC84204.1"/>
    <property type="molecule type" value="Genomic_DNA"/>
</dbReference>
<keyword evidence="2" id="KW-1185">Reference proteome</keyword>
<sequence>MKSDAWIEFQELHGQVHCDDGTMQEEDGLKKFYKLTVDAFAGLGMNFHHARDLGRHLGAAGFKNINCKVFKVPIGTWPKNDRMRSVGLFMASAVADAIPAFAGKPFEAHGISAHDSRAWQTLAMQGLADNRKHRYFNFYFWYAQKP</sequence>
<comment type="caution">
    <text evidence="1">The sequence shown here is derived from an EMBL/GenBank/DDBJ whole genome shotgun (WGS) entry which is preliminary data.</text>
</comment>
<gene>
    <name evidence="1" type="ORF">ColLi_07042</name>
</gene>
<organism evidence="1 2">
    <name type="scientific">Colletotrichum liriopes</name>
    <dbReference type="NCBI Taxonomy" id="708192"/>
    <lineage>
        <taxon>Eukaryota</taxon>
        <taxon>Fungi</taxon>
        <taxon>Dikarya</taxon>
        <taxon>Ascomycota</taxon>
        <taxon>Pezizomycotina</taxon>
        <taxon>Sordariomycetes</taxon>
        <taxon>Hypocreomycetidae</taxon>
        <taxon>Glomerellales</taxon>
        <taxon>Glomerellaceae</taxon>
        <taxon>Colletotrichum</taxon>
        <taxon>Colletotrichum spaethianum species complex</taxon>
    </lineage>
</organism>
<proteinExistence type="predicted"/>